<feature type="region of interest" description="Disordered" evidence="1">
    <location>
        <begin position="66"/>
        <end position="108"/>
    </location>
</feature>
<accession>A0ABR3EP21</accession>
<evidence type="ECO:0000256" key="1">
    <source>
        <dbReference type="SAM" id="MobiDB-lite"/>
    </source>
</evidence>
<dbReference type="Proteomes" id="UP001465976">
    <property type="component" value="Unassembled WGS sequence"/>
</dbReference>
<feature type="compositionally biased region" description="Basic and acidic residues" evidence="1">
    <location>
        <begin position="93"/>
        <end position="106"/>
    </location>
</feature>
<sequence>MSAPDVSIPASDFFRGSTRTEISGESNFTSVGGNSNSSAVQHIFHIHHPSNVYVYNYYVPPPFSPLQSPDNVNDIAQHQPSPDGQVPSGGGGRTERLDGDPDRIGNDRPVQWHQALLERIRAFFCVNGN</sequence>
<feature type="compositionally biased region" description="Polar residues" evidence="1">
    <location>
        <begin position="66"/>
        <end position="82"/>
    </location>
</feature>
<reference evidence="2 3" key="1">
    <citation type="submission" date="2024-02" db="EMBL/GenBank/DDBJ databases">
        <title>A draft genome for the cacao thread blight pathogen Marasmius crinis-equi.</title>
        <authorList>
            <person name="Cohen S.P."/>
            <person name="Baruah I.K."/>
            <person name="Amoako-Attah I."/>
            <person name="Bukari Y."/>
            <person name="Meinhardt L.W."/>
            <person name="Bailey B.A."/>
        </authorList>
    </citation>
    <scope>NUCLEOTIDE SEQUENCE [LARGE SCALE GENOMIC DNA]</scope>
    <source>
        <strain evidence="2 3">GH-76</strain>
    </source>
</reference>
<proteinExistence type="predicted"/>
<gene>
    <name evidence="2" type="ORF">V5O48_017485</name>
</gene>
<evidence type="ECO:0000313" key="2">
    <source>
        <dbReference type="EMBL" id="KAL0564561.1"/>
    </source>
</evidence>
<evidence type="ECO:0000313" key="3">
    <source>
        <dbReference type="Proteomes" id="UP001465976"/>
    </source>
</evidence>
<organism evidence="2 3">
    <name type="scientific">Marasmius crinis-equi</name>
    <dbReference type="NCBI Taxonomy" id="585013"/>
    <lineage>
        <taxon>Eukaryota</taxon>
        <taxon>Fungi</taxon>
        <taxon>Dikarya</taxon>
        <taxon>Basidiomycota</taxon>
        <taxon>Agaricomycotina</taxon>
        <taxon>Agaricomycetes</taxon>
        <taxon>Agaricomycetidae</taxon>
        <taxon>Agaricales</taxon>
        <taxon>Marasmiineae</taxon>
        <taxon>Marasmiaceae</taxon>
        <taxon>Marasmius</taxon>
    </lineage>
</organism>
<name>A0ABR3EP21_9AGAR</name>
<dbReference type="EMBL" id="JBAHYK010002705">
    <property type="protein sequence ID" value="KAL0564561.1"/>
    <property type="molecule type" value="Genomic_DNA"/>
</dbReference>
<comment type="caution">
    <text evidence="2">The sequence shown here is derived from an EMBL/GenBank/DDBJ whole genome shotgun (WGS) entry which is preliminary data.</text>
</comment>
<keyword evidence="3" id="KW-1185">Reference proteome</keyword>
<protein>
    <submittedName>
        <fullName evidence="2">Uncharacterized protein</fullName>
    </submittedName>
</protein>